<keyword evidence="2" id="KW-1185">Reference proteome</keyword>
<protein>
    <submittedName>
        <fullName evidence="1">Uncharacterized protein</fullName>
    </submittedName>
</protein>
<dbReference type="EMBL" id="MU394418">
    <property type="protein sequence ID" value="KAI6080868.1"/>
    <property type="molecule type" value="Genomic_DNA"/>
</dbReference>
<evidence type="ECO:0000313" key="1">
    <source>
        <dbReference type="EMBL" id="KAI6080868.1"/>
    </source>
</evidence>
<dbReference type="Proteomes" id="UP001497680">
    <property type="component" value="Unassembled WGS sequence"/>
</dbReference>
<gene>
    <name evidence="1" type="ORF">F4821DRAFT_275506</name>
</gene>
<evidence type="ECO:0000313" key="2">
    <source>
        <dbReference type="Proteomes" id="UP001497680"/>
    </source>
</evidence>
<reference evidence="1 2" key="1">
    <citation type="journal article" date="2022" name="New Phytol.">
        <title>Ecological generalism drives hyperdiversity of secondary metabolite gene clusters in xylarialean endophytes.</title>
        <authorList>
            <person name="Franco M.E.E."/>
            <person name="Wisecaver J.H."/>
            <person name="Arnold A.E."/>
            <person name="Ju Y.M."/>
            <person name="Slot J.C."/>
            <person name="Ahrendt S."/>
            <person name="Moore L.P."/>
            <person name="Eastman K.E."/>
            <person name="Scott K."/>
            <person name="Konkel Z."/>
            <person name="Mondo S.J."/>
            <person name="Kuo A."/>
            <person name="Hayes R.D."/>
            <person name="Haridas S."/>
            <person name="Andreopoulos B."/>
            <person name="Riley R."/>
            <person name="LaButti K."/>
            <person name="Pangilinan J."/>
            <person name="Lipzen A."/>
            <person name="Amirebrahimi M."/>
            <person name="Yan J."/>
            <person name="Adam C."/>
            <person name="Keymanesh K."/>
            <person name="Ng V."/>
            <person name="Louie K."/>
            <person name="Northen T."/>
            <person name="Drula E."/>
            <person name="Henrissat B."/>
            <person name="Hsieh H.M."/>
            <person name="Youens-Clark K."/>
            <person name="Lutzoni F."/>
            <person name="Miadlikowska J."/>
            <person name="Eastwood D.C."/>
            <person name="Hamelin R.C."/>
            <person name="Grigoriev I.V."/>
            <person name="U'Ren J.M."/>
        </authorList>
    </citation>
    <scope>NUCLEOTIDE SEQUENCE [LARGE SCALE GENOMIC DNA]</scope>
    <source>
        <strain evidence="1 2">ER1909</strain>
    </source>
</reference>
<proteinExistence type="predicted"/>
<organism evidence="1 2">
    <name type="scientific">Hypoxylon rubiginosum</name>
    <dbReference type="NCBI Taxonomy" id="110542"/>
    <lineage>
        <taxon>Eukaryota</taxon>
        <taxon>Fungi</taxon>
        <taxon>Dikarya</taxon>
        <taxon>Ascomycota</taxon>
        <taxon>Pezizomycotina</taxon>
        <taxon>Sordariomycetes</taxon>
        <taxon>Xylariomycetidae</taxon>
        <taxon>Xylariales</taxon>
        <taxon>Hypoxylaceae</taxon>
        <taxon>Hypoxylon</taxon>
    </lineage>
</organism>
<sequence>MPDNNNNKHPKLVLFPKSHSAPINPPSSPTIKPQSTPTTTTPVRRSVASYIDTVLSPKSAAEYKKLLSIPESKGVPDPSRADPQSGELEVNRKHAALPSSGQGSPLKFETWPSLDQSRESSSDPQTSSQSESRDVRFISNVDEDDDDGADNITGNTSTGVLLNVSARSGSKQRVDKVNSTDVGKKSNGHVSVGNGHDAERSGSAYPTNRKQVNEQKRTADQTHAVDQTHVVDQTDIAPGNIRETTNTKEGMALPLESCEPQTPCFPQGPRPPVPQRPQPFPPLHDRIVSSQSLSLFPRPTHHNSAARATHSSTGDLRGKGTAHLPNDPSKSDLKGKGVAYYRNDNSSRGDLKGKGVAYYPNNTYRSTLTKNTSSPSEVNTASPTEQFVARYLPTTNALASERGPHHNLATEASTSHTTRNQASTPQQPKRTKLLPIFENTDSSLEESSNTPLSLHKEPRTLDLPLKDAQAGPKKPTVVQQSQSHSTQEASIVEEEASVVEAEAMTNSRGSPEPPRRLRRQSMRLSQPLDASAPPVPSNPLMQYYAGDEVGESSSAAQNRATQARVTVPRIPENEASGSISDVFGATDLLRQLLGDEASEIFDNASPLPPMRAQGSREITPDGELSRRGAIPEPLTIRQGRYLIGEGSPISALGPRPTSVVAASTPSNLFTHGFIAEMVHEEMVRYQSEVLPERINQQRTDAAVALDTPRAPLRNEELIRSYIRIQRNTDAEQLVLIAVAQAIANENGTNQYGANYDNDPFYTSRQSDISQLSYGPSGPPPNISLPPLPDRTNQGTFAVPPRSAPAHGIFGGPLLPTGMTNHREHHQLSAPAPPALQPAPSHPLSTAVGSTTSSAGPRNQGQGQSQGRSSRASSNSGSGGQARSQYSATAARDYGIANGMTRPNELYYQQTNGGMVVRRTPGPFLYEAASPTELKRQDDERRERLRERARERAEQKEKKRAEKEVKKAQAAAAAAAAAQQHQQGGSVRGRSRLRPTPSFADSLRRAFRALRTSSSGSRLGPSPSEEADNDEEQQEEQNGTVRHHHH</sequence>
<comment type="caution">
    <text evidence="1">The sequence shown here is derived from an EMBL/GenBank/DDBJ whole genome shotgun (WGS) entry which is preliminary data.</text>
</comment>
<accession>A0ACC0CKD1</accession>
<name>A0ACC0CKD1_9PEZI</name>